<reference evidence="1 2" key="1">
    <citation type="submission" date="2017-06" db="EMBL/GenBank/DDBJ databases">
        <authorList>
            <person name="Kim H.J."/>
            <person name="Triplett B.A."/>
        </authorList>
    </citation>
    <scope>NUCLEOTIDE SEQUENCE [LARGE SCALE GENOMIC DNA]</scope>
    <source>
        <strain evidence="1 2">DSM 18704</strain>
    </source>
</reference>
<dbReference type="OrthoDB" id="1551113at2"/>
<organism evidence="1 2">
    <name type="scientific">Granulicella rosea</name>
    <dbReference type="NCBI Taxonomy" id="474952"/>
    <lineage>
        <taxon>Bacteria</taxon>
        <taxon>Pseudomonadati</taxon>
        <taxon>Acidobacteriota</taxon>
        <taxon>Terriglobia</taxon>
        <taxon>Terriglobales</taxon>
        <taxon>Acidobacteriaceae</taxon>
        <taxon>Granulicella</taxon>
    </lineage>
</organism>
<keyword evidence="2" id="KW-1185">Reference proteome</keyword>
<dbReference type="AlphaFoldDB" id="A0A239GN73"/>
<dbReference type="RefSeq" id="WP_089407552.1">
    <property type="nucleotide sequence ID" value="NZ_FZOU01000002.1"/>
</dbReference>
<dbReference type="EMBL" id="FZOU01000002">
    <property type="protein sequence ID" value="SNS70726.1"/>
    <property type="molecule type" value="Genomic_DNA"/>
</dbReference>
<protein>
    <recommendedName>
        <fullName evidence="3">Endonuclease</fullName>
    </recommendedName>
</protein>
<evidence type="ECO:0000313" key="2">
    <source>
        <dbReference type="Proteomes" id="UP000198356"/>
    </source>
</evidence>
<evidence type="ECO:0000313" key="1">
    <source>
        <dbReference type="EMBL" id="SNS70726.1"/>
    </source>
</evidence>
<gene>
    <name evidence="1" type="ORF">SAMN05421770_10213</name>
</gene>
<accession>A0A239GN73</accession>
<evidence type="ECO:0008006" key="3">
    <source>
        <dbReference type="Google" id="ProtNLM"/>
    </source>
</evidence>
<proteinExistence type="predicted"/>
<name>A0A239GN73_9BACT</name>
<dbReference type="Proteomes" id="UP000198356">
    <property type="component" value="Unassembled WGS sequence"/>
</dbReference>
<sequence>MENNFQRVGAKSNTHVGNEFEEAAQLYFAETGINLQRNFIAPVGYVRKKPHRFDLGSDDPAILVECKSFTWTPSGIPSAKLRNMNEVMLLFSVCPQHYRRILFVLKHMRKDVSLASYYVRTQGHLIGPNIEVWEFDLDVKHGAQIL</sequence>